<accession>A0A936K6F7</accession>
<evidence type="ECO:0000313" key="1">
    <source>
        <dbReference type="EMBL" id="MBK8571312.1"/>
    </source>
</evidence>
<proteinExistence type="predicted"/>
<dbReference type="EMBL" id="JADKCH010000001">
    <property type="protein sequence ID" value="MBK8571312.1"/>
    <property type="molecule type" value="Genomic_DNA"/>
</dbReference>
<sequence>MATFTVILDYRGGTYVSQVSAGNAGAALVKWAKQIKPNEIQHLGPKRLARLASDIEFNYADLYSPTPLEGLMNAWCSSTPLSGA</sequence>
<name>A0A936K6F7_9BACT</name>
<dbReference type="Proteomes" id="UP000709959">
    <property type="component" value="Unassembled WGS sequence"/>
</dbReference>
<comment type="caution">
    <text evidence="1">The sequence shown here is derived from an EMBL/GenBank/DDBJ whole genome shotgun (WGS) entry which is preliminary data.</text>
</comment>
<dbReference type="AlphaFoldDB" id="A0A936K6F7"/>
<evidence type="ECO:0000313" key="2">
    <source>
        <dbReference type="Proteomes" id="UP000709959"/>
    </source>
</evidence>
<organism evidence="1 2">
    <name type="scientific">Candidatus Geothrix odensensis</name>
    <dbReference type="NCBI Taxonomy" id="2954440"/>
    <lineage>
        <taxon>Bacteria</taxon>
        <taxon>Pseudomonadati</taxon>
        <taxon>Acidobacteriota</taxon>
        <taxon>Holophagae</taxon>
        <taxon>Holophagales</taxon>
        <taxon>Holophagaceae</taxon>
        <taxon>Geothrix</taxon>
    </lineage>
</organism>
<protein>
    <submittedName>
        <fullName evidence="1">Uncharacterized protein</fullName>
    </submittedName>
</protein>
<gene>
    <name evidence="1" type="ORF">IPN91_01460</name>
</gene>
<reference evidence="1 2" key="1">
    <citation type="submission" date="2020-10" db="EMBL/GenBank/DDBJ databases">
        <title>Connecting structure to function with the recovery of over 1000 high-quality activated sludge metagenome-assembled genomes encoding full-length rRNA genes using long-read sequencing.</title>
        <authorList>
            <person name="Singleton C.M."/>
            <person name="Petriglieri F."/>
            <person name="Kristensen J.M."/>
            <person name="Kirkegaard R.H."/>
            <person name="Michaelsen T.Y."/>
            <person name="Andersen M.H."/>
            <person name="Karst S.M."/>
            <person name="Dueholm M.S."/>
            <person name="Nielsen P.H."/>
            <person name="Albertsen M."/>
        </authorList>
    </citation>
    <scope>NUCLEOTIDE SEQUENCE [LARGE SCALE GENOMIC DNA]</scope>
    <source>
        <strain evidence="1">OdNE_18-Q3-R46-58_MAXAC.008</strain>
    </source>
</reference>